<comment type="caution">
    <text evidence="2">The sequence shown here is derived from an EMBL/GenBank/DDBJ whole genome shotgun (WGS) entry which is preliminary data.</text>
</comment>
<organism evidence="2 3">
    <name type="scientific">Variovorax rhizosphaerae</name>
    <dbReference type="NCBI Taxonomy" id="1836200"/>
    <lineage>
        <taxon>Bacteria</taxon>
        <taxon>Pseudomonadati</taxon>
        <taxon>Pseudomonadota</taxon>
        <taxon>Betaproteobacteria</taxon>
        <taxon>Burkholderiales</taxon>
        <taxon>Comamonadaceae</taxon>
        <taxon>Variovorax</taxon>
    </lineage>
</organism>
<feature type="transmembrane region" description="Helical" evidence="1">
    <location>
        <begin position="53"/>
        <end position="71"/>
    </location>
</feature>
<protein>
    <submittedName>
        <fullName evidence="2">Uncharacterized protein</fullName>
    </submittedName>
</protein>
<evidence type="ECO:0000256" key="1">
    <source>
        <dbReference type="SAM" id="Phobius"/>
    </source>
</evidence>
<accession>A0ABU8X1P7</accession>
<keyword evidence="3" id="KW-1185">Reference proteome</keyword>
<proteinExistence type="predicted"/>
<gene>
    <name evidence="2" type="ORF">WKW82_38950</name>
</gene>
<dbReference type="EMBL" id="JBBKZT010000054">
    <property type="protein sequence ID" value="MEJ8852637.1"/>
    <property type="molecule type" value="Genomic_DNA"/>
</dbReference>
<keyword evidence="1" id="KW-0812">Transmembrane</keyword>
<name>A0ABU8X1P7_9BURK</name>
<sequence>MNDHDLSFDLKYGYWFNLLCERFYSRVDFVLNFVQLVGGSGAALAVINESPKQVVVAGLALAICAAVSLLMQPAIKSERHRVARCTYLTLDARLASEQREGLVIALADLRREAPIGLGVLGPPAFNATLRAMGQEDGVRSLTFGQWLAQFVA</sequence>
<evidence type="ECO:0000313" key="2">
    <source>
        <dbReference type="EMBL" id="MEJ8852637.1"/>
    </source>
</evidence>
<keyword evidence="1" id="KW-0472">Membrane</keyword>
<reference evidence="2 3" key="1">
    <citation type="submission" date="2024-03" db="EMBL/GenBank/DDBJ databases">
        <title>Novel species of the genus Variovorax.</title>
        <authorList>
            <person name="Liu Q."/>
            <person name="Xin Y.-H."/>
        </authorList>
    </citation>
    <scope>NUCLEOTIDE SEQUENCE [LARGE SCALE GENOMIC DNA]</scope>
    <source>
        <strain evidence="2 3">KACC 18900</strain>
    </source>
</reference>
<evidence type="ECO:0000313" key="3">
    <source>
        <dbReference type="Proteomes" id="UP001385892"/>
    </source>
</evidence>
<dbReference type="Proteomes" id="UP001385892">
    <property type="component" value="Unassembled WGS sequence"/>
</dbReference>
<dbReference type="RefSeq" id="WP_340348580.1">
    <property type="nucleotide sequence ID" value="NZ_JBBKZT010000054.1"/>
</dbReference>
<keyword evidence="1" id="KW-1133">Transmembrane helix</keyword>